<evidence type="ECO:0000313" key="3">
    <source>
        <dbReference type="Proteomes" id="UP000482960"/>
    </source>
</evidence>
<protein>
    <submittedName>
        <fullName evidence="2">Deaminase reductase</fullName>
    </submittedName>
</protein>
<reference evidence="2 3" key="2">
    <citation type="submission" date="2020-03" db="EMBL/GenBank/DDBJ databases">
        <authorList>
            <person name="Ichikawa N."/>
            <person name="Kimura A."/>
            <person name="Kitahashi Y."/>
            <person name="Uohara A."/>
        </authorList>
    </citation>
    <scope>NUCLEOTIDE SEQUENCE [LARGE SCALE GENOMIC DNA]</scope>
    <source>
        <strain evidence="2 3">NBRC 108638</strain>
    </source>
</reference>
<dbReference type="PANTHER" id="PTHR38011">
    <property type="entry name" value="DIHYDROFOLATE REDUCTASE FAMILY PROTEIN (AFU_ORTHOLOGUE AFUA_8G06820)"/>
    <property type="match status" value="1"/>
</dbReference>
<dbReference type="SUPFAM" id="SSF53597">
    <property type="entry name" value="Dihydrofolate reductase-like"/>
    <property type="match status" value="1"/>
</dbReference>
<proteinExistence type="predicted"/>
<keyword evidence="3" id="KW-1185">Reference proteome</keyword>
<gene>
    <name evidence="2" type="ORF">Prum_085110</name>
</gene>
<comment type="caution">
    <text evidence="2">The sequence shown here is derived from an EMBL/GenBank/DDBJ whole genome shotgun (WGS) entry which is preliminary data.</text>
</comment>
<feature type="domain" description="Bacterial bifunctional deaminase-reductase C-terminal" evidence="1">
    <location>
        <begin position="17"/>
        <end position="200"/>
    </location>
</feature>
<accession>A0A6V8LJS2</accession>
<sequence>MAPMSPVGLVSLRGMRLTLTEFVTLDGVCQGPGGPTEDPRDGFTQGGWLVPFFDEELGQFMSGVFDEVDAFVLGRRTYEIFAGSWPNFPDPDDPIASRLNTLPKYVASRTLTRADWNNSTVLGGDVVAEVAKLKEQPGRELQIHGSGALAQTLFDAGLIDTIRLIVFPVVLGTGLRLFAEGRTPAKFRLSAVRSTPAGVTVQTLDLAGAPEYGTVDF</sequence>
<dbReference type="PANTHER" id="PTHR38011:SF2">
    <property type="entry name" value="BIFUNCTIONAL DEAMINASE-REDUCTASE DOMAIN PROTEIN"/>
    <property type="match status" value="1"/>
</dbReference>
<dbReference type="GO" id="GO:0008703">
    <property type="term" value="F:5-amino-6-(5-phosphoribosylamino)uracil reductase activity"/>
    <property type="evidence" value="ECO:0007669"/>
    <property type="project" value="InterPro"/>
</dbReference>
<evidence type="ECO:0000259" key="1">
    <source>
        <dbReference type="Pfam" id="PF01872"/>
    </source>
</evidence>
<dbReference type="Gene3D" id="3.40.430.10">
    <property type="entry name" value="Dihydrofolate Reductase, subunit A"/>
    <property type="match status" value="1"/>
</dbReference>
<evidence type="ECO:0000313" key="2">
    <source>
        <dbReference type="EMBL" id="GFJ94869.1"/>
    </source>
</evidence>
<name>A0A6V8LJS2_9ACTN</name>
<dbReference type="Proteomes" id="UP000482960">
    <property type="component" value="Unassembled WGS sequence"/>
</dbReference>
<reference evidence="2 3" key="1">
    <citation type="submission" date="2020-03" db="EMBL/GenBank/DDBJ databases">
        <title>Whole genome shotgun sequence of Phytohabitans rumicis NBRC 108638.</title>
        <authorList>
            <person name="Komaki H."/>
            <person name="Tamura T."/>
        </authorList>
    </citation>
    <scope>NUCLEOTIDE SEQUENCE [LARGE SCALE GENOMIC DNA]</scope>
    <source>
        <strain evidence="2 3">NBRC 108638</strain>
    </source>
</reference>
<dbReference type="EMBL" id="BLPG01000001">
    <property type="protein sequence ID" value="GFJ94869.1"/>
    <property type="molecule type" value="Genomic_DNA"/>
</dbReference>
<dbReference type="Pfam" id="PF01872">
    <property type="entry name" value="RibD_C"/>
    <property type="match status" value="1"/>
</dbReference>
<dbReference type="GO" id="GO:0009231">
    <property type="term" value="P:riboflavin biosynthetic process"/>
    <property type="evidence" value="ECO:0007669"/>
    <property type="project" value="InterPro"/>
</dbReference>
<dbReference type="InterPro" id="IPR050765">
    <property type="entry name" value="Riboflavin_Biosynth_HTPR"/>
</dbReference>
<dbReference type="InterPro" id="IPR024072">
    <property type="entry name" value="DHFR-like_dom_sf"/>
</dbReference>
<dbReference type="AlphaFoldDB" id="A0A6V8LJS2"/>
<organism evidence="2 3">
    <name type="scientific">Phytohabitans rumicis</name>
    <dbReference type="NCBI Taxonomy" id="1076125"/>
    <lineage>
        <taxon>Bacteria</taxon>
        <taxon>Bacillati</taxon>
        <taxon>Actinomycetota</taxon>
        <taxon>Actinomycetes</taxon>
        <taxon>Micromonosporales</taxon>
        <taxon>Micromonosporaceae</taxon>
    </lineage>
</organism>
<dbReference type="InterPro" id="IPR002734">
    <property type="entry name" value="RibDG_C"/>
</dbReference>